<organism evidence="1 2">
    <name type="scientific">Alcanivorax quisquiliarum</name>
    <dbReference type="NCBI Taxonomy" id="2933565"/>
    <lineage>
        <taxon>Bacteria</taxon>
        <taxon>Pseudomonadati</taxon>
        <taxon>Pseudomonadota</taxon>
        <taxon>Gammaproteobacteria</taxon>
        <taxon>Oceanospirillales</taxon>
        <taxon>Alcanivoracaceae</taxon>
        <taxon>Alcanivorax</taxon>
    </lineage>
</organism>
<keyword evidence="2" id="KW-1185">Reference proteome</keyword>
<gene>
    <name evidence="1" type="ORF">MU846_00140</name>
</gene>
<sequence>MKQVWLADDISRCGADAQAGCEQLNRWLLALLAGSRWPGLSSTCLLDPQTAPTGFARLGAVPDLFLPLVAGLPDAADLSASCWGGAFLFVAALFLLAPSRYLSFYSVLLNNFSAVWRVRLR</sequence>
<accession>A0ABT0E2Y2</accession>
<dbReference type="EMBL" id="JALKII010000001">
    <property type="protein sequence ID" value="MCK0536118.1"/>
    <property type="molecule type" value="Genomic_DNA"/>
</dbReference>
<name>A0ABT0E2Y2_9GAMM</name>
<reference evidence="1" key="1">
    <citation type="submission" date="2022-04" db="EMBL/GenBank/DDBJ databases">
        <title>Alcanivorax sp. CY1518 draft genome sequence.</title>
        <authorList>
            <person name="Zhao G."/>
            <person name="An M."/>
        </authorList>
    </citation>
    <scope>NUCLEOTIDE SEQUENCE</scope>
    <source>
        <strain evidence="1">CY1518</strain>
    </source>
</reference>
<proteinExistence type="predicted"/>
<protein>
    <submittedName>
        <fullName evidence="1">Uncharacterized protein</fullName>
    </submittedName>
</protein>
<evidence type="ECO:0000313" key="1">
    <source>
        <dbReference type="EMBL" id="MCK0536118.1"/>
    </source>
</evidence>
<dbReference type="RefSeq" id="WP_246947010.1">
    <property type="nucleotide sequence ID" value="NZ_JALKII010000001.1"/>
</dbReference>
<evidence type="ECO:0000313" key="2">
    <source>
        <dbReference type="Proteomes" id="UP001165524"/>
    </source>
</evidence>
<dbReference type="Proteomes" id="UP001165524">
    <property type="component" value="Unassembled WGS sequence"/>
</dbReference>
<comment type="caution">
    <text evidence="1">The sequence shown here is derived from an EMBL/GenBank/DDBJ whole genome shotgun (WGS) entry which is preliminary data.</text>
</comment>